<evidence type="ECO:0000256" key="3">
    <source>
        <dbReference type="ARBA" id="ARBA00022807"/>
    </source>
</evidence>
<keyword evidence="7" id="KW-1185">Reference proteome</keyword>
<dbReference type="Proteomes" id="UP000544331">
    <property type="component" value="Unassembled WGS sequence"/>
</dbReference>
<evidence type="ECO:0000256" key="2">
    <source>
        <dbReference type="ARBA" id="ARBA00022703"/>
    </source>
</evidence>
<evidence type="ECO:0000256" key="4">
    <source>
        <dbReference type="ARBA" id="ARBA00023145"/>
    </source>
</evidence>
<dbReference type="EMBL" id="JAAOAN010000069">
    <property type="protein sequence ID" value="KAF5723360.1"/>
    <property type="molecule type" value="Genomic_DNA"/>
</dbReference>
<keyword evidence="2" id="KW-0053">Apoptosis</keyword>
<dbReference type="PANTHER" id="PTHR48104:SF30">
    <property type="entry name" value="METACASPASE-1"/>
    <property type="match status" value="1"/>
</dbReference>
<sequence length="847" mass="93392">MAPVKRALLIASPSFGLSGPLNDVQLMSDILAKQGFEITTCYDQEASRNGILDSWRLIISKCQPDDTLVIYYSGHGGIVEDSSKQEPTSNDAGVERVKHSPWRYQFLVPIDFRPDEDIHVDDEGEAVNEREKEFSGILDAEVKQLRAEACRRTRNVTIILDCCHSGAMSRHPIYDAVPRSLPKVQHAALSRQYNRLRANAQIAETEGGEDAVTIVAAAATETAWEYYNNSGQRVGSMTQAFVHALDVAWKNYEESGESISWRTMMVRVSEMVNAQFPQQHPHVEGPDKRLFFSLEESTLNGLLLRVDENSGLNILQAGRLSGVREGNVYGLWPLEAEQRRGSTRLGTATVKNITGFKALTKLDLLPGKTLGGKDTALAVLEKETLPMWPIAYPDGLEILRHLVETSTNLCTASCQQDSVLAKISHEGQQLVLNDSQGLELASCNITANDPDSLASASRYVFSRAETLAKAQQLRTLICDNPDEQLDHQLGVIIETVKDGKKDRVIEQDGSGYVVENDRLYVSLKNRGTGQLYASVFNINAWGKISLISSQRPRGIDLPANRSSDIGSGDFGTLDGLPISWPNRMPKIRPVNECLVIIVTDSPLNLTCLADSHLADARGPGPGSSTLEQVAFSIATGFLRDVGSQSRSAKLNWDLVQINFALRPLDWQKGEGYQVPLADIPEPDDFAFKEIPLHPPFFEQSEAKSVGGIIRKIKGIEPFIWVVNKHDEEILVVVSKHRPRRLLTEVGVEVSATSAGLNFSSTTFNEPIGKKTLAPWREQGPNGGSVGRFPLWSLKEGFAVVSIFRGPQMELYIENDQVPIGCTVYFSNVPNLETFDHKGKPILSGPQV</sequence>
<keyword evidence="4" id="KW-0865">Zymogen</keyword>
<dbReference type="GO" id="GO:0004197">
    <property type="term" value="F:cysteine-type endopeptidase activity"/>
    <property type="evidence" value="ECO:0007669"/>
    <property type="project" value="InterPro"/>
</dbReference>
<dbReference type="GO" id="GO:0006915">
    <property type="term" value="P:apoptotic process"/>
    <property type="evidence" value="ECO:0007669"/>
    <property type="project" value="UniProtKB-KW"/>
</dbReference>
<dbReference type="GO" id="GO:0006508">
    <property type="term" value="P:proteolysis"/>
    <property type="evidence" value="ECO:0007669"/>
    <property type="project" value="InterPro"/>
</dbReference>
<protein>
    <submittedName>
        <fullName evidence="6">Caspase domain-containing protein</fullName>
    </submittedName>
</protein>
<dbReference type="Gene3D" id="3.40.50.1460">
    <property type="match status" value="1"/>
</dbReference>
<feature type="domain" description="Peptidase C14 caspase" evidence="5">
    <location>
        <begin position="5"/>
        <end position="282"/>
    </location>
</feature>
<dbReference type="InterPro" id="IPR050452">
    <property type="entry name" value="Metacaspase"/>
</dbReference>
<dbReference type="GO" id="GO:0005737">
    <property type="term" value="C:cytoplasm"/>
    <property type="evidence" value="ECO:0007669"/>
    <property type="project" value="TreeGrafter"/>
</dbReference>
<dbReference type="SUPFAM" id="SSF52129">
    <property type="entry name" value="Caspase-like"/>
    <property type="match status" value="1"/>
</dbReference>
<keyword evidence="3" id="KW-0645">Protease</keyword>
<gene>
    <name evidence="6" type="ORF">FMUND_1994</name>
</gene>
<comment type="caution">
    <text evidence="6">The sequence shown here is derived from an EMBL/GenBank/DDBJ whole genome shotgun (WGS) entry which is preliminary data.</text>
</comment>
<keyword evidence="3" id="KW-0378">Hydrolase</keyword>
<comment type="similarity">
    <text evidence="1">Belongs to the peptidase C14B family.</text>
</comment>
<evidence type="ECO:0000259" key="5">
    <source>
        <dbReference type="Pfam" id="PF00656"/>
    </source>
</evidence>
<dbReference type="AlphaFoldDB" id="A0A8H6DNL9"/>
<accession>A0A8H6DNL9</accession>
<reference evidence="6 7" key="1">
    <citation type="submission" date="2020-05" db="EMBL/GenBank/DDBJ databases">
        <title>Identification and distribution of gene clusters putatively required for synthesis of sphingolipid metabolism inhibitors in phylogenetically diverse species of the filamentous fungus Fusarium.</title>
        <authorList>
            <person name="Kim H.-S."/>
            <person name="Busman M."/>
            <person name="Brown D.W."/>
            <person name="Divon H."/>
            <person name="Uhlig S."/>
            <person name="Proctor R.H."/>
        </authorList>
    </citation>
    <scope>NUCLEOTIDE SEQUENCE [LARGE SCALE GENOMIC DNA]</scope>
    <source>
        <strain evidence="6 7">NRRL 66235</strain>
    </source>
</reference>
<dbReference type="OrthoDB" id="3223806at2759"/>
<organism evidence="6 7">
    <name type="scientific">Fusarium mundagurra</name>
    <dbReference type="NCBI Taxonomy" id="1567541"/>
    <lineage>
        <taxon>Eukaryota</taxon>
        <taxon>Fungi</taxon>
        <taxon>Dikarya</taxon>
        <taxon>Ascomycota</taxon>
        <taxon>Pezizomycotina</taxon>
        <taxon>Sordariomycetes</taxon>
        <taxon>Hypocreomycetidae</taxon>
        <taxon>Hypocreales</taxon>
        <taxon>Nectriaceae</taxon>
        <taxon>Fusarium</taxon>
        <taxon>Fusarium fujikuroi species complex</taxon>
    </lineage>
</organism>
<evidence type="ECO:0000256" key="1">
    <source>
        <dbReference type="ARBA" id="ARBA00009005"/>
    </source>
</evidence>
<dbReference type="PANTHER" id="PTHR48104">
    <property type="entry name" value="METACASPASE-4"/>
    <property type="match status" value="1"/>
</dbReference>
<name>A0A8H6DNL9_9HYPO</name>
<evidence type="ECO:0000313" key="7">
    <source>
        <dbReference type="Proteomes" id="UP000544331"/>
    </source>
</evidence>
<dbReference type="Pfam" id="PF00656">
    <property type="entry name" value="Peptidase_C14"/>
    <property type="match status" value="1"/>
</dbReference>
<dbReference type="InterPro" id="IPR011600">
    <property type="entry name" value="Pept_C14_caspase"/>
</dbReference>
<proteinExistence type="inferred from homology"/>
<evidence type="ECO:0000313" key="6">
    <source>
        <dbReference type="EMBL" id="KAF5723360.1"/>
    </source>
</evidence>
<dbReference type="InterPro" id="IPR029030">
    <property type="entry name" value="Caspase-like_dom_sf"/>
</dbReference>
<keyword evidence="3" id="KW-0788">Thiol protease</keyword>